<evidence type="ECO:0000313" key="2">
    <source>
        <dbReference type="Proteomes" id="UP000007575"/>
    </source>
</evidence>
<dbReference type="KEGG" id="dgo:DGo_PF0041"/>
<geneLocation type="plasmid" evidence="1 2">
    <name>P6</name>
</geneLocation>
<proteinExistence type="predicted"/>
<dbReference type="AlphaFoldDB" id="H8H417"/>
<reference evidence="1 2" key="1">
    <citation type="journal article" date="2012" name="PLoS ONE">
        <title>Genome sequence and transcriptome analysis of the radioresistant bacterium Deinococcus gobiensis: insights into the extreme environmental adaptations.</title>
        <authorList>
            <person name="Yuan M."/>
            <person name="Chen M."/>
            <person name="Zhang W."/>
            <person name="Lu W."/>
            <person name="Wang J."/>
            <person name="Yang M."/>
            <person name="Zhao P."/>
            <person name="Tang R."/>
            <person name="Li X."/>
            <person name="Hao Y."/>
            <person name="Zhou Z."/>
            <person name="Zhan Y."/>
            <person name="Yu H."/>
            <person name="Teng C."/>
            <person name="Yan Y."/>
            <person name="Ping S."/>
            <person name="Wang Y."/>
            <person name="Lin M."/>
        </authorList>
    </citation>
    <scope>NUCLEOTIDE SEQUENCE [LARGE SCALE GENOMIC DNA]</scope>
    <source>
        <strain evidence="2">DSM 21396 / JCM 16679 / CGMCC 1.7299 / I-0</strain>
        <plasmid evidence="1">P6</plasmid>
    </source>
</reference>
<protein>
    <submittedName>
        <fullName evidence="1">Uncharacterized protein</fullName>
    </submittedName>
</protein>
<dbReference type="PATRIC" id="fig|745776.4.peg.4119"/>
<name>H8H417_DEIGI</name>
<gene>
    <name evidence="1" type="ordered locus">DGo_PF0041</name>
</gene>
<accession>H8H417</accession>
<organism evidence="1 2">
    <name type="scientific">Deinococcus gobiensis (strain DSM 21396 / JCM 16679 / CGMCC 1.7299 / I-0)</name>
    <dbReference type="NCBI Taxonomy" id="745776"/>
    <lineage>
        <taxon>Bacteria</taxon>
        <taxon>Thermotogati</taxon>
        <taxon>Deinococcota</taxon>
        <taxon>Deinococci</taxon>
        <taxon>Deinococcales</taxon>
        <taxon>Deinococcaceae</taxon>
        <taxon>Deinococcus</taxon>
    </lineage>
</organism>
<dbReference type="EMBL" id="CP002197">
    <property type="protein sequence ID" value="AFD28264.1"/>
    <property type="molecule type" value="Genomic_DNA"/>
</dbReference>
<dbReference type="Proteomes" id="UP000007575">
    <property type="component" value="Plasmid P6"/>
</dbReference>
<keyword evidence="2" id="KW-1185">Reference proteome</keyword>
<dbReference type="HOGENOM" id="CLU_2878419_0_0_0"/>
<evidence type="ECO:0000313" key="1">
    <source>
        <dbReference type="EMBL" id="AFD28264.1"/>
    </source>
</evidence>
<sequence>MQEAVAGQLMPVWEGDTLSLSVLALSPTQGRALATYVRHLAATPRKFLDSEARAFLDGFFGAS</sequence>
<keyword evidence="1" id="KW-0614">Plasmid</keyword>